<dbReference type="Proteomes" id="UP000002572">
    <property type="component" value="Chromosome"/>
</dbReference>
<gene>
    <name evidence="1" type="ordered locus">Selin_1415</name>
</gene>
<protein>
    <submittedName>
        <fullName evidence="1">Uncharacterized protein</fullName>
    </submittedName>
</protein>
<dbReference type="KEGG" id="din:Selin_1415"/>
<sequence>MSTLKKRDALAASLATGASANESCTVAQHPETIYPNAARIATNWHRVNAFIKRREKWLEKEFHKRRLYFSGLEKEDFMSIATITAYEVLIIREEPEQYFKMALHEKVNIDYKANEKLVDNNEYFDRIMHQSGANEHEEQESYQEMLEVLSGLMPALEQAIPKKKREILHKLENLRKSSIEVCGPANLSDRRIRQIRDEAIKIMQDELERWWLHFTLEAPFLPFFEDENEHLLNQFSEIAWLCQRNKRKQFVRKHAPRKSKRPKVNV</sequence>
<reference evidence="1 2" key="1">
    <citation type="submission" date="2010-12" db="EMBL/GenBank/DDBJ databases">
        <title>Complete sequence of Desulfurispirillum indicum S5.</title>
        <authorList>
            <consortium name="US DOE Joint Genome Institute"/>
            <person name="Lucas S."/>
            <person name="Copeland A."/>
            <person name="Lapidus A."/>
            <person name="Cheng J.-F."/>
            <person name="Goodwin L."/>
            <person name="Pitluck S."/>
            <person name="Chertkov O."/>
            <person name="Held B."/>
            <person name="Detter J.C."/>
            <person name="Han C."/>
            <person name="Tapia R."/>
            <person name="Land M."/>
            <person name="Hauser L."/>
            <person name="Kyrpides N."/>
            <person name="Ivanova N."/>
            <person name="Mikhailova N."/>
            <person name="Haggblom M."/>
            <person name="Rauschenbach I."/>
            <person name="Bini E."/>
            <person name="Woyke T."/>
        </authorList>
    </citation>
    <scope>NUCLEOTIDE SEQUENCE [LARGE SCALE GENOMIC DNA]</scope>
    <source>
        <strain evidence="2">ATCC BAA-1389 / DSM 22839 / S5</strain>
    </source>
</reference>
<name>E6W6B4_DESIS</name>
<dbReference type="SUPFAM" id="SSF88659">
    <property type="entry name" value="Sigma3 and sigma4 domains of RNA polymerase sigma factors"/>
    <property type="match status" value="1"/>
</dbReference>
<accession>E6W6B4</accession>
<dbReference type="HOGENOM" id="CLU_1044809_0_0_0"/>
<dbReference type="InterPro" id="IPR013324">
    <property type="entry name" value="RNA_pol_sigma_r3/r4-like"/>
</dbReference>
<dbReference type="STRING" id="653733.Selin_1415"/>
<dbReference type="AlphaFoldDB" id="E6W6B4"/>
<organism evidence="1 2">
    <name type="scientific">Desulfurispirillum indicum (strain ATCC BAA-1389 / DSM 22839 / S5)</name>
    <dbReference type="NCBI Taxonomy" id="653733"/>
    <lineage>
        <taxon>Bacteria</taxon>
        <taxon>Pseudomonadati</taxon>
        <taxon>Chrysiogenota</taxon>
        <taxon>Chrysiogenia</taxon>
        <taxon>Chrysiogenales</taxon>
        <taxon>Chrysiogenaceae</taxon>
        <taxon>Desulfurispirillum</taxon>
    </lineage>
</organism>
<keyword evidence="2" id="KW-1185">Reference proteome</keyword>
<proteinExistence type="predicted"/>
<dbReference type="RefSeq" id="WP_013506031.1">
    <property type="nucleotide sequence ID" value="NC_014836.1"/>
</dbReference>
<dbReference type="InParanoid" id="E6W6B4"/>
<dbReference type="EMBL" id="CP002432">
    <property type="protein sequence ID" value="ADU66150.1"/>
    <property type="molecule type" value="Genomic_DNA"/>
</dbReference>
<evidence type="ECO:0000313" key="2">
    <source>
        <dbReference type="Proteomes" id="UP000002572"/>
    </source>
</evidence>
<evidence type="ECO:0000313" key="1">
    <source>
        <dbReference type="EMBL" id="ADU66150.1"/>
    </source>
</evidence>